<feature type="signal peptide" evidence="3">
    <location>
        <begin position="1"/>
        <end position="27"/>
    </location>
</feature>
<keyword evidence="3" id="KW-0732">Signal</keyword>
<keyword evidence="2" id="KW-0813">Transport</keyword>
<dbReference type="InterPro" id="IPR050490">
    <property type="entry name" value="Bact_solute-bd_prot1"/>
</dbReference>
<sequence length="459" mass="48369">MKTTTRRRGIATLAGAAALTLVLTACGADDLDGGTGGNTAAGEETDGSDGPDCSAFEEYGTFDGETVSLFSSIRETEADQLQDTFADFTECTGITVQHNGSGEFEQQIVVQAEGGNAPDLAVFPQPGLLARMVADGHVIPAPEAVEANVDEGWSEDWKAYGTIDGKFYAAPLMASVKSFVWYSPSGFADGGYEVPTTWDELMTVTEDIAASGATPWCAGIESGGATGWPATDWIEDMVLREAGGDVYDQWIAHEIPFNDPQIVAATDRAGSILKNDEYVNGGIGDSRSIATTSFNDGGLPILDGECFMHRQASFYEAQWPEGTDVSENGDVFAFYLPGQTADEKPLLTGGEFVGAFNDNDATQAVQAFMSSGEWANTRVEIGGVTSANKAVDASLASSDVLRLAIELLQDEGAVARFDGSDLMPSEVGAGSFWTGMTKWIDGADTTSVLAEIEASWPAS</sequence>
<accession>A0A5B8C1R8</accession>
<organism evidence="4 5">
    <name type="scientific">Georgenia yuyongxinii</name>
    <dbReference type="NCBI Taxonomy" id="2589797"/>
    <lineage>
        <taxon>Bacteria</taxon>
        <taxon>Bacillati</taxon>
        <taxon>Actinomycetota</taxon>
        <taxon>Actinomycetes</taxon>
        <taxon>Micrococcales</taxon>
        <taxon>Bogoriellaceae</taxon>
        <taxon>Georgenia</taxon>
    </lineage>
</organism>
<dbReference type="PANTHER" id="PTHR43649:SF29">
    <property type="entry name" value="OSMOPROTECTIVE COMPOUNDS-BINDING PROTEIN GGTB"/>
    <property type="match status" value="1"/>
</dbReference>
<dbReference type="AlphaFoldDB" id="A0A5B8C1R8"/>
<gene>
    <name evidence="4" type="ORF">FE374_01380</name>
</gene>
<proteinExistence type="inferred from homology"/>
<comment type="similarity">
    <text evidence="1">Belongs to the bacterial solute-binding protein 1 family.</text>
</comment>
<name>A0A5B8C1R8_9MICO</name>
<evidence type="ECO:0000313" key="5">
    <source>
        <dbReference type="Proteomes" id="UP000314616"/>
    </source>
</evidence>
<dbReference type="PANTHER" id="PTHR43649">
    <property type="entry name" value="ARABINOSE-BINDING PROTEIN-RELATED"/>
    <property type="match status" value="1"/>
</dbReference>
<dbReference type="Pfam" id="PF01547">
    <property type="entry name" value="SBP_bac_1"/>
    <property type="match status" value="1"/>
</dbReference>
<evidence type="ECO:0000256" key="2">
    <source>
        <dbReference type="ARBA" id="ARBA00022448"/>
    </source>
</evidence>
<dbReference type="Gene3D" id="3.40.190.10">
    <property type="entry name" value="Periplasmic binding protein-like II"/>
    <property type="match status" value="2"/>
</dbReference>
<dbReference type="Proteomes" id="UP000314616">
    <property type="component" value="Chromosome"/>
</dbReference>
<dbReference type="EMBL" id="CP040915">
    <property type="protein sequence ID" value="QDC23461.1"/>
    <property type="molecule type" value="Genomic_DNA"/>
</dbReference>
<protein>
    <submittedName>
        <fullName evidence="4">Carbohydrate ABC transporter substrate-binding protein</fullName>
    </submittedName>
</protein>
<dbReference type="RefSeq" id="WP_139926903.1">
    <property type="nucleotide sequence ID" value="NZ_CP040915.1"/>
</dbReference>
<reference evidence="4 5" key="1">
    <citation type="submission" date="2019-05" db="EMBL/GenBank/DDBJ databases">
        <title>Georgenia *** sp. nov., and Georgenia *** sp. nov., isolated from the intestinal contents of plateau pika (Ochotona curzoniae) in the Qinghai-Tibet plateau of China.</title>
        <authorList>
            <person name="Tian Z."/>
        </authorList>
    </citation>
    <scope>NUCLEOTIDE SEQUENCE [LARGE SCALE GENOMIC DNA]</scope>
    <source>
        <strain evidence="4 5">Z443</strain>
    </source>
</reference>
<dbReference type="SUPFAM" id="SSF53850">
    <property type="entry name" value="Periplasmic binding protein-like II"/>
    <property type="match status" value="1"/>
</dbReference>
<evidence type="ECO:0000313" key="4">
    <source>
        <dbReference type="EMBL" id="QDC23461.1"/>
    </source>
</evidence>
<dbReference type="InterPro" id="IPR006059">
    <property type="entry name" value="SBP"/>
</dbReference>
<dbReference type="OrthoDB" id="8663148at2"/>
<dbReference type="KEGG" id="gyu:FE374_01380"/>
<feature type="chain" id="PRO_5023067660" evidence="3">
    <location>
        <begin position="28"/>
        <end position="459"/>
    </location>
</feature>
<evidence type="ECO:0000256" key="1">
    <source>
        <dbReference type="ARBA" id="ARBA00008520"/>
    </source>
</evidence>
<dbReference type="PROSITE" id="PS51257">
    <property type="entry name" value="PROKAR_LIPOPROTEIN"/>
    <property type="match status" value="1"/>
</dbReference>
<evidence type="ECO:0000256" key="3">
    <source>
        <dbReference type="SAM" id="SignalP"/>
    </source>
</evidence>